<dbReference type="CDD" id="cd04301">
    <property type="entry name" value="NAT_SF"/>
    <property type="match status" value="1"/>
</dbReference>
<feature type="domain" description="N-acetyltransferase" evidence="3">
    <location>
        <begin position="3"/>
        <end position="149"/>
    </location>
</feature>
<keyword evidence="1 4" id="KW-0808">Transferase</keyword>
<dbReference type="AlphaFoldDB" id="A0A235BBL8"/>
<keyword evidence="5" id="KW-1185">Reference proteome</keyword>
<dbReference type="PANTHER" id="PTHR43877">
    <property type="entry name" value="AMINOALKYLPHOSPHONATE N-ACETYLTRANSFERASE-RELATED-RELATED"/>
    <property type="match status" value="1"/>
</dbReference>
<evidence type="ECO:0000259" key="3">
    <source>
        <dbReference type="PROSITE" id="PS51186"/>
    </source>
</evidence>
<dbReference type="InterPro" id="IPR050832">
    <property type="entry name" value="Bact_Acetyltransf"/>
</dbReference>
<gene>
    <name evidence="4" type="ORF">CHM34_01380</name>
</gene>
<evidence type="ECO:0000256" key="2">
    <source>
        <dbReference type="ARBA" id="ARBA00023315"/>
    </source>
</evidence>
<proteinExistence type="predicted"/>
<comment type="caution">
    <text evidence="4">The sequence shown here is derived from an EMBL/GenBank/DDBJ whole genome shotgun (WGS) entry which is preliminary data.</text>
</comment>
<dbReference type="Gene3D" id="3.40.630.30">
    <property type="match status" value="1"/>
</dbReference>
<evidence type="ECO:0000313" key="5">
    <source>
        <dbReference type="Proteomes" id="UP000215459"/>
    </source>
</evidence>
<dbReference type="InterPro" id="IPR000182">
    <property type="entry name" value="GNAT_dom"/>
</dbReference>
<evidence type="ECO:0000313" key="4">
    <source>
        <dbReference type="EMBL" id="OYD09683.1"/>
    </source>
</evidence>
<dbReference type="InterPro" id="IPR016181">
    <property type="entry name" value="Acyl_CoA_acyltransferase"/>
</dbReference>
<dbReference type="SUPFAM" id="SSF55729">
    <property type="entry name" value="Acyl-CoA N-acyltransferases (Nat)"/>
    <property type="match status" value="1"/>
</dbReference>
<dbReference type="Pfam" id="PF00583">
    <property type="entry name" value="Acetyltransf_1"/>
    <property type="match status" value="1"/>
</dbReference>
<dbReference type="GO" id="GO:0016747">
    <property type="term" value="F:acyltransferase activity, transferring groups other than amino-acyl groups"/>
    <property type="evidence" value="ECO:0007669"/>
    <property type="project" value="InterPro"/>
</dbReference>
<accession>A0A235BBL8</accession>
<dbReference type="EMBL" id="NOWF01000001">
    <property type="protein sequence ID" value="OYD09683.1"/>
    <property type="molecule type" value="Genomic_DNA"/>
</dbReference>
<keyword evidence="2" id="KW-0012">Acyltransferase</keyword>
<reference evidence="4 5" key="1">
    <citation type="submission" date="2017-07" db="EMBL/GenBank/DDBJ databases">
        <title>The genome sequence of Paludifilum halophilum highlights mechanisms for microbial adaptation to high salt environemnts.</title>
        <authorList>
            <person name="Belbahri L."/>
        </authorList>
    </citation>
    <scope>NUCLEOTIDE SEQUENCE [LARGE SCALE GENOMIC DNA]</scope>
    <source>
        <strain evidence="4 5">DSM 102817</strain>
    </source>
</reference>
<dbReference type="OrthoDB" id="9797826at2"/>
<protein>
    <submittedName>
        <fullName evidence="4">GNAT family N-acetyltransferase</fullName>
    </submittedName>
</protein>
<sequence>MSLYIREANNGDAEILAKLMGELTHEPISVQAAEDRLNFVRNSPFDFLYVCAEKQDVLGFMSFRIRENIESPSRYGEISAIVVHPEVQNQGVGRFLVEYAEKLAKKHGCMGTWLVSGFGSEEKAHSFYKKLGYDITGYRFRKLQRPEQG</sequence>
<organism evidence="4 5">
    <name type="scientific">Paludifilum halophilum</name>
    <dbReference type="NCBI Taxonomy" id="1642702"/>
    <lineage>
        <taxon>Bacteria</taxon>
        <taxon>Bacillati</taxon>
        <taxon>Bacillota</taxon>
        <taxon>Bacilli</taxon>
        <taxon>Bacillales</taxon>
        <taxon>Thermoactinomycetaceae</taxon>
        <taxon>Paludifilum</taxon>
    </lineage>
</organism>
<dbReference type="PROSITE" id="PS51186">
    <property type="entry name" value="GNAT"/>
    <property type="match status" value="1"/>
</dbReference>
<evidence type="ECO:0000256" key="1">
    <source>
        <dbReference type="ARBA" id="ARBA00022679"/>
    </source>
</evidence>
<dbReference type="Proteomes" id="UP000215459">
    <property type="component" value="Unassembled WGS sequence"/>
</dbReference>
<dbReference type="RefSeq" id="WP_094262783.1">
    <property type="nucleotide sequence ID" value="NZ_NOWF01000001.1"/>
</dbReference>
<name>A0A235BBL8_9BACL</name>